<name>A0AA39JC30_ARMTA</name>
<reference evidence="2" key="1">
    <citation type="submission" date="2023-06" db="EMBL/GenBank/DDBJ databases">
        <authorList>
            <consortium name="Lawrence Berkeley National Laboratory"/>
            <person name="Ahrendt S."/>
            <person name="Sahu N."/>
            <person name="Indic B."/>
            <person name="Wong-Bajracharya J."/>
            <person name="Merenyi Z."/>
            <person name="Ke H.-M."/>
            <person name="Monk M."/>
            <person name="Kocsube S."/>
            <person name="Drula E."/>
            <person name="Lipzen A."/>
            <person name="Balint B."/>
            <person name="Henrissat B."/>
            <person name="Andreopoulos B."/>
            <person name="Martin F.M."/>
            <person name="Harder C.B."/>
            <person name="Rigling D."/>
            <person name="Ford K.L."/>
            <person name="Foster G.D."/>
            <person name="Pangilinan J."/>
            <person name="Papanicolaou A."/>
            <person name="Barry K."/>
            <person name="LaButti K."/>
            <person name="Viragh M."/>
            <person name="Koriabine M."/>
            <person name="Yan M."/>
            <person name="Riley R."/>
            <person name="Champramary S."/>
            <person name="Plett K.L."/>
            <person name="Tsai I.J."/>
            <person name="Slot J."/>
            <person name="Sipos G."/>
            <person name="Plett J."/>
            <person name="Nagy L.G."/>
            <person name="Grigoriev I.V."/>
        </authorList>
    </citation>
    <scope>NUCLEOTIDE SEQUENCE</scope>
    <source>
        <strain evidence="2">CCBAS 213</strain>
    </source>
</reference>
<sequence length="179" mass="21190">MARFKLEDFDIQILLFLASILNQSTVISVFLLLTLVVRILVWPLLPPLMPTARLVELKSVLKTIYPLLEMQSPLSNNSRIHLNEFEREVLALLRVRLNVQRRLILGGYSWKEYFLDMWNIWHGAQACRKRIDVFRVELEIGIVEDWEVRHEDILRHYGMNEVTRSTTVSLQFRDPYRAV</sequence>
<dbReference type="AlphaFoldDB" id="A0AA39JC30"/>
<keyword evidence="1" id="KW-0472">Membrane</keyword>
<dbReference type="Proteomes" id="UP001175211">
    <property type="component" value="Unassembled WGS sequence"/>
</dbReference>
<keyword evidence="3" id="KW-1185">Reference proteome</keyword>
<dbReference type="GeneID" id="85349759"/>
<evidence type="ECO:0000313" key="2">
    <source>
        <dbReference type="EMBL" id="KAK0439245.1"/>
    </source>
</evidence>
<gene>
    <name evidence="2" type="ORF">EV420DRAFT_1178244</name>
</gene>
<organism evidence="2 3">
    <name type="scientific">Armillaria tabescens</name>
    <name type="common">Ringless honey mushroom</name>
    <name type="synonym">Agaricus tabescens</name>
    <dbReference type="NCBI Taxonomy" id="1929756"/>
    <lineage>
        <taxon>Eukaryota</taxon>
        <taxon>Fungi</taxon>
        <taxon>Dikarya</taxon>
        <taxon>Basidiomycota</taxon>
        <taxon>Agaricomycotina</taxon>
        <taxon>Agaricomycetes</taxon>
        <taxon>Agaricomycetidae</taxon>
        <taxon>Agaricales</taxon>
        <taxon>Marasmiineae</taxon>
        <taxon>Physalacriaceae</taxon>
        <taxon>Desarmillaria</taxon>
    </lineage>
</organism>
<protein>
    <submittedName>
        <fullName evidence="2">Uncharacterized protein</fullName>
    </submittedName>
</protein>
<comment type="caution">
    <text evidence="2">The sequence shown here is derived from an EMBL/GenBank/DDBJ whole genome shotgun (WGS) entry which is preliminary data.</text>
</comment>
<dbReference type="RefSeq" id="XP_060323176.1">
    <property type="nucleotide sequence ID" value="XM_060466211.1"/>
</dbReference>
<evidence type="ECO:0000256" key="1">
    <source>
        <dbReference type="SAM" id="Phobius"/>
    </source>
</evidence>
<keyword evidence="1" id="KW-1133">Transmembrane helix</keyword>
<proteinExistence type="predicted"/>
<keyword evidence="1" id="KW-0812">Transmembrane</keyword>
<feature type="transmembrane region" description="Helical" evidence="1">
    <location>
        <begin position="12"/>
        <end position="45"/>
    </location>
</feature>
<accession>A0AA39JC30</accession>
<evidence type="ECO:0000313" key="3">
    <source>
        <dbReference type="Proteomes" id="UP001175211"/>
    </source>
</evidence>
<dbReference type="EMBL" id="JAUEPS010000089">
    <property type="protein sequence ID" value="KAK0439245.1"/>
    <property type="molecule type" value="Genomic_DNA"/>
</dbReference>